<name>A0A7K4BZH0_9ARCH</name>
<dbReference type="PROSITE" id="PS51188">
    <property type="entry name" value="ZF_CR"/>
    <property type="match status" value="1"/>
</dbReference>
<dbReference type="PROSITE" id="PS00636">
    <property type="entry name" value="DNAJ_1"/>
    <property type="match status" value="1"/>
</dbReference>
<gene>
    <name evidence="15" type="primary">dnaJ</name>
    <name evidence="15" type="ORF">GX950_02345</name>
</gene>
<dbReference type="CDD" id="cd10719">
    <property type="entry name" value="DnaJ_zf"/>
    <property type="match status" value="1"/>
</dbReference>
<dbReference type="Gene3D" id="2.60.260.20">
    <property type="entry name" value="Urease metallochaperone UreE, N-terminal domain"/>
    <property type="match status" value="2"/>
</dbReference>
<keyword evidence="5" id="KW-0235">DNA replication</keyword>
<keyword evidence="6 12" id="KW-0479">Metal-binding</keyword>
<keyword evidence="4" id="KW-0963">Cytoplasm</keyword>
<keyword evidence="8 12" id="KW-0863">Zinc-finger</keyword>
<dbReference type="Pfam" id="PF00684">
    <property type="entry name" value="DnaJ_CXXCXGXG"/>
    <property type="match status" value="1"/>
</dbReference>
<sequence>MSQDYYATLGLKKGATLDEIKKAYKDLAKKYHPDVSKEQDAEKKFKEINEAYSVLSDPEKRQNYDNYGEAFKNFSGYTQQGFGQGMDFDFEDLFNNFTGFGGFGFGDMGDLFGSRRGTRRENKDLGSNIKITIHLKFDEAAFGITKEIKYDRLVKCEKCGGSGAEGELKTCPTCNGRGIEVKQQRTPFGIFQMQTTCSKCKGKRKIPEKECKNCNGEGIKEQLEKLNVKIPAGINTGNHLRLQGKGNEGRQGAGDLFLVILVEKHDVFKRDDEDIYTEIPISFSEAALGATVEVPTLKGKADLKIPAGTQTGTIFKMKGKGIKKLNSNSFGDEYVKVIVETPKKLTKKQKEILESLKSEENASKKRKGLFEKIFG</sequence>
<dbReference type="NCBIfam" id="TIGR02349">
    <property type="entry name" value="DnaJ_bact"/>
    <property type="match status" value="1"/>
</dbReference>
<dbReference type="CDD" id="cd10747">
    <property type="entry name" value="DnaJ_C"/>
    <property type="match status" value="1"/>
</dbReference>
<dbReference type="Gene3D" id="1.10.287.110">
    <property type="entry name" value="DnaJ domain"/>
    <property type="match status" value="1"/>
</dbReference>
<protein>
    <submittedName>
        <fullName evidence="15">Molecular chaperone DnaJ</fullName>
    </submittedName>
</protein>
<dbReference type="GO" id="GO:0006260">
    <property type="term" value="P:DNA replication"/>
    <property type="evidence" value="ECO:0007669"/>
    <property type="project" value="UniProtKB-KW"/>
</dbReference>
<organism evidence="15 16">
    <name type="scientific">Candidatus Iainarchaeum sp</name>
    <dbReference type="NCBI Taxonomy" id="3101447"/>
    <lineage>
        <taxon>Archaea</taxon>
        <taxon>Candidatus Iainarchaeota</taxon>
        <taxon>Candidatus Iainarchaeia</taxon>
        <taxon>Candidatus Iainarchaeales</taxon>
        <taxon>Candidatus Iainarchaeaceae</taxon>
        <taxon>Candidatus Iainarchaeum</taxon>
    </lineage>
</organism>
<dbReference type="SMART" id="SM00271">
    <property type="entry name" value="DnaJ"/>
    <property type="match status" value="1"/>
</dbReference>
<dbReference type="EMBL" id="JAAZKV010000018">
    <property type="protein sequence ID" value="NMA44628.1"/>
    <property type="molecule type" value="Genomic_DNA"/>
</dbReference>
<dbReference type="GO" id="GO:0051082">
    <property type="term" value="F:unfolded protein binding"/>
    <property type="evidence" value="ECO:0007669"/>
    <property type="project" value="InterPro"/>
</dbReference>
<dbReference type="GO" id="GO:0008270">
    <property type="term" value="F:zinc ion binding"/>
    <property type="evidence" value="ECO:0007669"/>
    <property type="project" value="UniProtKB-KW"/>
</dbReference>
<reference evidence="15 16" key="1">
    <citation type="journal article" date="2020" name="Biotechnol. Biofuels">
        <title>New insights from the biogas microbiome by comprehensive genome-resolved metagenomics of nearly 1600 species originating from multiple anaerobic digesters.</title>
        <authorList>
            <person name="Campanaro S."/>
            <person name="Treu L."/>
            <person name="Rodriguez-R L.M."/>
            <person name="Kovalovszki A."/>
            <person name="Ziels R.M."/>
            <person name="Maus I."/>
            <person name="Zhu X."/>
            <person name="Kougias P.G."/>
            <person name="Basile A."/>
            <person name="Luo G."/>
            <person name="Schluter A."/>
            <person name="Konstantinidis K.T."/>
            <person name="Angelidaki I."/>
        </authorList>
    </citation>
    <scope>NUCLEOTIDE SEQUENCE [LARGE SCALE GENOMIC DNA]</scope>
    <source>
        <strain evidence="15">AS22ysBPME_79</strain>
    </source>
</reference>
<dbReference type="InterPro" id="IPR001623">
    <property type="entry name" value="DnaJ_domain"/>
</dbReference>
<dbReference type="PRINTS" id="PR00625">
    <property type="entry name" value="JDOMAIN"/>
</dbReference>
<evidence type="ECO:0000256" key="4">
    <source>
        <dbReference type="ARBA" id="ARBA00022490"/>
    </source>
</evidence>
<dbReference type="InterPro" id="IPR036869">
    <property type="entry name" value="J_dom_sf"/>
</dbReference>
<dbReference type="CDD" id="cd06257">
    <property type="entry name" value="DnaJ"/>
    <property type="match status" value="1"/>
</dbReference>
<evidence type="ECO:0000259" key="13">
    <source>
        <dbReference type="PROSITE" id="PS50076"/>
    </source>
</evidence>
<dbReference type="InterPro" id="IPR018253">
    <property type="entry name" value="DnaJ_domain_CS"/>
</dbReference>
<dbReference type="PROSITE" id="PS50076">
    <property type="entry name" value="DNAJ_2"/>
    <property type="match status" value="1"/>
</dbReference>
<evidence type="ECO:0000256" key="12">
    <source>
        <dbReference type="PROSITE-ProRule" id="PRU00546"/>
    </source>
</evidence>
<evidence type="ECO:0000256" key="2">
    <source>
        <dbReference type="ARBA" id="ARBA00004496"/>
    </source>
</evidence>
<keyword evidence="11" id="KW-0143">Chaperone</keyword>
<dbReference type="GO" id="GO:0005737">
    <property type="term" value="C:cytoplasm"/>
    <property type="evidence" value="ECO:0007669"/>
    <property type="project" value="UniProtKB-SubCell"/>
</dbReference>
<evidence type="ECO:0000313" key="16">
    <source>
        <dbReference type="Proteomes" id="UP000526302"/>
    </source>
</evidence>
<dbReference type="SUPFAM" id="SSF57938">
    <property type="entry name" value="DnaJ/Hsp40 cysteine-rich domain"/>
    <property type="match status" value="1"/>
</dbReference>
<evidence type="ECO:0000256" key="10">
    <source>
        <dbReference type="ARBA" id="ARBA00023016"/>
    </source>
</evidence>
<evidence type="ECO:0000256" key="1">
    <source>
        <dbReference type="ARBA" id="ARBA00001947"/>
    </source>
</evidence>
<dbReference type="Proteomes" id="UP000526302">
    <property type="component" value="Unassembled WGS sequence"/>
</dbReference>
<evidence type="ECO:0000256" key="7">
    <source>
        <dbReference type="ARBA" id="ARBA00022737"/>
    </source>
</evidence>
<dbReference type="InterPro" id="IPR036410">
    <property type="entry name" value="HSP_DnaJ_Cys-rich_dom_sf"/>
</dbReference>
<evidence type="ECO:0000256" key="8">
    <source>
        <dbReference type="ARBA" id="ARBA00022771"/>
    </source>
</evidence>
<dbReference type="InterPro" id="IPR008971">
    <property type="entry name" value="HSP40/DnaJ_pept-bd"/>
</dbReference>
<dbReference type="FunFam" id="2.10.230.10:FF:000002">
    <property type="entry name" value="Molecular chaperone DnaJ"/>
    <property type="match status" value="1"/>
</dbReference>
<dbReference type="InterPro" id="IPR012724">
    <property type="entry name" value="DnaJ"/>
</dbReference>
<evidence type="ECO:0000313" key="15">
    <source>
        <dbReference type="EMBL" id="NMA44628.1"/>
    </source>
</evidence>
<dbReference type="GO" id="GO:0042026">
    <property type="term" value="P:protein refolding"/>
    <property type="evidence" value="ECO:0007669"/>
    <property type="project" value="TreeGrafter"/>
</dbReference>
<dbReference type="Gene3D" id="2.10.230.10">
    <property type="entry name" value="Heat shock protein DnaJ, cysteine-rich domain"/>
    <property type="match status" value="1"/>
</dbReference>
<feature type="domain" description="CR-type" evidence="14">
    <location>
        <begin position="143"/>
        <end position="223"/>
    </location>
</feature>
<comment type="caution">
    <text evidence="15">The sequence shown here is derived from an EMBL/GenBank/DDBJ whole genome shotgun (WGS) entry which is preliminary data.</text>
</comment>
<comment type="subunit">
    <text evidence="3">Homodimer.</text>
</comment>
<accession>A0A7K4BZH0</accession>
<comment type="cofactor">
    <cofactor evidence="1">
        <name>Zn(2+)</name>
        <dbReference type="ChEBI" id="CHEBI:29105"/>
    </cofactor>
</comment>
<dbReference type="Pfam" id="PF01556">
    <property type="entry name" value="DnaJ_C"/>
    <property type="match status" value="1"/>
</dbReference>
<dbReference type="InterPro" id="IPR001305">
    <property type="entry name" value="HSP_DnaJ_Cys-rich_dom"/>
</dbReference>
<evidence type="ECO:0000256" key="11">
    <source>
        <dbReference type="ARBA" id="ARBA00023186"/>
    </source>
</evidence>
<dbReference type="AlphaFoldDB" id="A0A7K4BZH0"/>
<evidence type="ECO:0000256" key="9">
    <source>
        <dbReference type="ARBA" id="ARBA00022833"/>
    </source>
</evidence>
<evidence type="ECO:0000259" key="14">
    <source>
        <dbReference type="PROSITE" id="PS51188"/>
    </source>
</evidence>
<proteinExistence type="inferred from homology"/>
<keyword evidence="9 12" id="KW-0862">Zinc</keyword>
<dbReference type="GO" id="GO:0031072">
    <property type="term" value="F:heat shock protein binding"/>
    <property type="evidence" value="ECO:0007669"/>
    <property type="project" value="InterPro"/>
</dbReference>
<dbReference type="InterPro" id="IPR002939">
    <property type="entry name" value="DnaJ_C"/>
</dbReference>
<dbReference type="NCBIfam" id="NF008035">
    <property type="entry name" value="PRK10767.1"/>
    <property type="match status" value="1"/>
</dbReference>
<feature type="domain" description="J" evidence="13">
    <location>
        <begin position="4"/>
        <end position="68"/>
    </location>
</feature>
<dbReference type="GO" id="GO:0009408">
    <property type="term" value="P:response to heat"/>
    <property type="evidence" value="ECO:0007669"/>
    <property type="project" value="InterPro"/>
</dbReference>
<dbReference type="PANTHER" id="PTHR43096">
    <property type="entry name" value="DNAJ HOMOLOG 1, MITOCHONDRIAL-RELATED"/>
    <property type="match status" value="1"/>
</dbReference>
<comment type="subcellular location">
    <subcellularLocation>
        <location evidence="2">Cytoplasm</location>
    </subcellularLocation>
</comment>
<dbReference type="SUPFAM" id="SSF49493">
    <property type="entry name" value="HSP40/DnaJ peptide-binding domain"/>
    <property type="match status" value="2"/>
</dbReference>
<feature type="zinc finger region" description="CR-type" evidence="12">
    <location>
        <begin position="143"/>
        <end position="223"/>
    </location>
</feature>
<keyword evidence="7" id="KW-0677">Repeat</keyword>
<keyword evidence="10" id="KW-0346">Stress response</keyword>
<dbReference type="HAMAP" id="MF_01152">
    <property type="entry name" value="DnaJ"/>
    <property type="match status" value="1"/>
</dbReference>
<evidence type="ECO:0000256" key="5">
    <source>
        <dbReference type="ARBA" id="ARBA00022705"/>
    </source>
</evidence>
<dbReference type="PANTHER" id="PTHR43096:SF52">
    <property type="entry name" value="DNAJ HOMOLOG 1, MITOCHONDRIAL-RELATED"/>
    <property type="match status" value="1"/>
</dbReference>
<evidence type="ECO:0000256" key="3">
    <source>
        <dbReference type="ARBA" id="ARBA00011738"/>
    </source>
</evidence>
<dbReference type="GO" id="GO:0005524">
    <property type="term" value="F:ATP binding"/>
    <property type="evidence" value="ECO:0007669"/>
    <property type="project" value="InterPro"/>
</dbReference>
<dbReference type="Pfam" id="PF00226">
    <property type="entry name" value="DnaJ"/>
    <property type="match status" value="1"/>
</dbReference>
<dbReference type="FunFam" id="2.60.260.20:FF:000004">
    <property type="entry name" value="Molecular chaperone DnaJ"/>
    <property type="match status" value="1"/>
</dbReference>
<evidence type="ECO:0000256" key="6">
    <source>
        <dbReference type="ARBA" id="ARBA00022723"/>
    </source>
</evidence>
<dbReference type="SUPFAM" id="SSF46565">
    <property type="entry name" value="Chaperone J-domain"/>
    <property type="match status" value="1"/>
</dbReference>